<keyword evidence="8" id="KW-0464">Manganese</keyword>
<proteinExistence type="inferred from homology"/>
<dbReference type="InParanoid" id="A0A2I4DUF7"/>
<evidence type="ECO:0000256" key="5">
    <source>
        <dbReference type="ARBA" id="ARBA00022801"/>
    </source>
</evidence>
<evidence type="ECO:0000313" key="12">
    <source>
        <dbReference type="Proteomes" id="UP000235220"/>
    </source>
</evidence>
<feature type="signal peptide" evidence="10">
    <location>
        <begin position="1"/>
        <end position="18"/>
    </location>
</feature>
<evidence type="ECO:0000259" key="11">
    <source>
        <dbReference type="PROSITE" id="PS51746"/>
    </source>
</evidence>
<dbReference type="InterPro" id="IPR000222">
    <property type="entry name" value="PP2C_BS"/>
</dbReference>
<keyword evidence="5 9" id="KW-0378">Hydrolase</keyword>
<evidence type="ECO:0000256" key="7">
    <source>
        <dbReference type="ARBA" id="ARBA00022912"/>
    </source>
</evidence>
<dbReference type="GO" id="GO:0004722">
    <property type="term" value="F:protein serine/threonine phosphatase activity"/>
    <property type="evidence" value="ECO:0000318"/>
    <property type="project" value="GO_Central"/>
</dbReference>
<keyword evidence="10" id="KW-0732">Signal</keyword>
<keyword evidence="4" id="KW-0479">Metal-binding</keyword>
<protein>
    <recommendedName>
        <fullName evidence="3">protein-serine/threonine phosphatase</fullName>
        <ecNumber evidence="3">3.1.3.16</ecNumber>
    </recommendedName>
</protein>
<dbReference type="KEGG" id="jre:108983560"/>
<evidence type="ECO:0000256" key="4">
    <source>
        <dbReference type="ARBA" id="ARBA00022723"/>
    </source>
</evidence>
<comment type="cofactor">
    <cofactor evidence="2">
        <name>Mg(2+)</name>
        <dbReference type="ChEBI" id="CHEBI:18420"/>
    </cofactor>
</comment>
<dbReference type="InterPro" id="IPR036457">
    <property type="entry name" value="PPM-type-like_dom_sf"/>
</dbReference>
<dbReference type="EC" id="3.1.3.16" evidence="3"/>
<dbReference type="Gene3D" id="3.60.40.10">
    <property type="entry name" value="PPM-type phosphatase domain"/>
    <property type="match status" value="1"/>
</dbReference>
<dbReference type="AlphaFoldDB" id="A0A2I4DUF7"/>
<dbReference type="RefSeq" id="XP_018810781.2">
    <property type="nucleotide sequence ID" value="XM_018955236.2"/>
</dbReference>
<dbReference type="InterPro" id="IPR001932">
    <property type="entry name" value="PPM-type_phosphatase-like_dom"/>
</dbReference>
<evidence type="ECO:0000256" key="3">
    <source>
        <dbReference type="ARBA" id="ARBA00013081"/>
    </source>
</evidence>
<evidence type="ECO:0000256" key="1">
    <source>
        <dbReference type="ARBA" id="ARBA00001936"/>
    </source>
</evidence>
<evidence type="ECO:0000256" key="8">
    <source>
        <dbReference type="ARBA" id="ARBA00023211"/>
    </source>
</evidence>
<dbReference type="GO" id="GO:0046872">
    <property type="term" value="F:metal ion binding"/>
    <property type="evidence" value="ECO:0007669"/>
    <property type="project" value="UniProtKB-KW"/>
</dbReference>
<reference evidence="13" key="1">
    <citation type="submission" date="2025-08" db="UniProtKB">
        <authorList>
            <consortium name="RefSeq"/>
        </authorList>
    </citation>
    <scope>IDENTIFICATION</scope>
    <source>
        <tissue evidence="13">Leaves</tissue>
    </source>
</reference>
<evidence type="ECO:0000256" key="6">
    <source>
        <dbReference type="ARBA" id="ARBA00022842"/>
    </source>
</evidence>
<keyword evidence="6" id="KW-0460">Magnesium</keyword>
<gene>
    <name evidence="13" type="primary">LOC108983560</name>
</gene>
<feature type="chain" id="PRO_5027909517" description="protein-serine/threonine phosphatase" evidence="10">
    <location>
        <begin position="19"/>
        <end position="405"/>
    </location>
</feature>
<name>A0A2I4DUF7_JUGRE</name>
<sequence>MYFFYILLLRHLLLLSKQMKMKPKPKPTSDHISVQMALDAEELSQLILTKTKNTRRKRLKVRRLKYTYRSKIHVEPQKEKQLLDENQDDYHHSVEKKISLSLTSSYENDEVLSFRRESPESFTTYGSVSLIGRRREMEDAVRAELGFMKKSKTAVKYDFFGVYDGHGGPQVATACEERLHGVLAEERDDHVQGEDEGMDYWQRVMDACFGKMDEEVRDNGLGRTVGSTAVVAVVGEEEVVVANCGDCRAVMCSGGVALVLSTDHKPGRPDELNRIESAGGRVINWNGQRVLGVLATSRSIGDHYLRPYVISKPEVTITKRTDKDEFLILASDGLWDVIPNELACRIVKRCLDGKMRRSSIQEVENECCPAEAAALLAELALARGSKDNISVIVVEMRKPRGFVGS</sequence>
<dbReference type="InterPro" id="IPR015655">
    <property type="entry name" value="PP2C"/>
</dbReference>
<accession>A0A2I4DUF7</accession>
<dbReference type="PROSITE" id="PS01032">
    <property type="entry name" value="PPM_1"/>
    <property type="match status" value="1"/>
</dbReference>
<dbReference type="GO" id="GO:1902531">
    <property type="term" value="P:regulation of intracellular signal transduction"/>
    <property type="evidence" value="ECO:0000318"/>
    <property type="project" value="GO_Central"/>
</dbReference>
<evidence type="ECO:0000256" key="10">
    <source>
        <dbReference type="SAM" id="SignalP"/>
    </source>
</evidence>
<dbReference type="SMART" id="SM00332">
    <property type="entry name" value="PP2Cc"/>
    <property type="match status" value="1"/>
</dbReference>
<dbReference type="SUPFAM" id="SSF81606">
    <property type="entry name" value="PP2C-like"/>
    <property type="match status" value="1"/>
</dbReference>
<dbReference type="PANTHER" id="PTHR47992">
    <property type="entry name" value="PROTEIN PHOSPHATASE"/>
    <property type="match status" value="1"/>
</dbReference>
<dbReference type="STRING" id="51240.A0A2I4DUF7"/>
<evidence type="ECO:0000256" key="2">
    <source>
        <dbReference type="ARBA" id="ARBA00001946"/>
    </source>
</evidence>
<keyword evidence="7 9" id="KW-0904">Protein phosphatase</keyword>
<keyword evidence="12" id="KW-1185">Reference proteome</keyword>
<comment type="similarity">
    <text evidence="9">Belongs to the PP2C family.</text>
</comment>
<evidence type="ECO:0000313" key="13">
    <source>
        <dbReference type="RefSeq" id="XP_018810781.2"/>
    </source>
</evidence>
<dbReference type="GeneID" id="108983560"/>
<evidence type="ECO:0000256" key="9">
    <source>
        <dbReference type="RuleBase" id="RU003465"/>
    </source>
</evidence>
<comment type="cofactor">
    <cofactor evidence="1">
        <name>Mn(2+)</name>
        <dbReference type="ChEBI" id="CHEBI:29035"/>
    </cofactor>
</comment>
<feature type="domain" description="PPM-type phosphatase" evidence="11">
    <location>
        <begin position="124"/>
        <end position="396"/>
    </location>
</feature>
<dbReference type="OrthoDB" id="10264738at2759"/>
<organism evidence="12 13">
    <name type="scientific">Juglans regia</name>
    <name type="common">English walnut</name>
    <dbReference type="NCBI Taxonomy" id="51240"/>
    <lineage>
        <taxon>Eukaryota</taxon>
        <taxon>Viridiplantae</taxon>
        <taxon>Streptophyta</taxon>
        <taxon>Embryophyta</taxon>
        <taxon>Tracheophyta</taxon>
        <taxon>Spermatophyta</taxon>
        <taxon>Magnoliopsida</taxon>
        <taxon>eudicotyledons</taxon>
        <taxon>Gunneridae</taxon>
        <taxon>Pentapetalae</taxon>
        <taxon>rosids</taxon>
        <taxon>fabids</taxon>
        <taxon>Fagales</taxon>
        <taxon>Juglandaceae</taxon>
        <taxon>Juglans</taxon>
    </lineage>
</organism>
<dbReference type="Pfam" id="PF00481">
    <property type="entry name" value="PP2C"/>
    <property type="match status" value="1"/>
</dbReference>
<dbReference type="Proteomes" id="UP000235220">
    <property type="component" value="Chromosome 13"/>
</dbReference>
<dbReference type="FunFam" id="3.60.40.10:FF:000041">
    <property type="entry name" value="Protein phosphatase 2C 51"/>
    <property type="match status" value="1"/>
</dbReference>
<dbReference type="PROSITE" id="PS51746">
    <property type="entry name" value="PPM_2"/>
    <property type="match status" value="1"/>
</dbReference>
<dbReference type="CDD" id="cd00143">
    <property type="entry name" value="PP2Cc"/>
    <property type="match status" value="1"/>
</dbReference>